<protein>
    <recommendedName>
        <fullName evidence="2">Myb-like domain-containing protein</fullName>
    </recommendedName>
</protein>
<evidence type="ECO:0000256" key="1">
    <source>
        <dbReference type="SAM" id="MobiDB-lite"/>
    </source>
</evidence>
<dbReference type="InterPro" id="IPR009057">
    <property type="entry name" value="Homeodomain-like_sf"/>
</dbReference>
<evidence type="ECO:0000313" key="4">
    <source>
        <dbReference type="Proteomes" id="UP000196205"/>
    </source>
</evidence>
<accession>A0A1Y0Y8P6</accession>
<gene>
    <name evidence="3" type="ORF">S1001342_01029</name>
</gene>
<dbReference type="AlphaFoldDB" id="A0A1Y0Y8P6"/>
<feature type="domain" description="Myb-like" evidence="2">
    <location>
        <begin position="1"/>
        <end position="48"/>
    </location>
</feature>
<organism evidence="3 4">
    <name type="scientific">Acetobacter pasteurianus subsp. pasteurianus</name>
    <dbReference type="NCBI Taxonomy" id="481145"/>
    <lineage>
        <taxon>Bacteria</taxon>
        <taxon>Pseudomonadati</taxon>
        <taxon>Pseudomonadota</taxon>
        <taxon>Alphaproteobacteria</taxon>
        <taxon>Acetobacterales</taxon>
        <taxon>Acetobacteraceae</taxon>
        <taxon>Acetobacter</taxon>
    </lineage>
</organism>
<sequence>MTEGRSNWTKEEIDLVVALRNQGHAWRAIGRHIGRSEVVCRYQYEHRVGVKGTAVSQSSDHKKKFSPSNPKASDIRAERGPNSEPLPIGHPVVLRGLWRGLEQWMVCSDNKEGG</sequence>
<evidence type="ECO:0000259" key="2">
    <source>
        <dbReference type="PROSITE" id="PS50090"/>
    </source>
</evidence>
<evidence type="ECO:0000313" key="3">
    <source>
        <dbReference type="EMBL" id="ARW47375.1"/>
    </source>
</evidence>
<feature type="region of interest" description="Disordered" evidence="1">
    <location>
        <begin position="52"/>
        <end position="87"/>
    </location>
</feature>
<dbReference type="Pfam" id="PF00249">
    <property type="entry name" value="Myb_DNA-binding"/>
    <property type="match status" value="1"/>
</dbReference>
<reference evidence="3 4" key="1">
    <citation type="submission" date="2017-05" db="EMBL/GenBank/DDBJ databases">
        <title>Genome sequence of Acetobacter pasteurianus subsp. pasteurianus strain SRCM101342.</title>
        <authorList>
            <person name="Cho S.H."/>
        </authorList>
    </citation>
    <scope>NUCLEOTIDE SEQUENCE [LARGE SCALE GENOMIC DNA]</scope>
    <source>
        <strain evidence="3 4">SRCM101342</strain>
    </source>
</reference>
<proteinExistence type="predicted"/>
<dbReference type="Proteomes" id="UP000196205">
    <property type="component" value="Chromosome"/>
</dbReference>
<dbReference type="InterPro" id="IPR001005">
    <property type="entry name" value="SANT/Myb"/>
</dbReference>
<dbReference type="EMBL" id="CP021509">
    <property type="protein sequence ID" value="ARW47375.1"/>
    <property type="molecule type" value="Genomic_DNA"/>
</dbReference>
<name>A0A1Y0Y8P6_ACEPA</name>
<dbReference type="PROSITE" id="PS50090">
    <property type="entry name" value="MYB_LIKE"/>
    <property type="match status" value="1"/>
</dbReference>
<dbReference type="SUPFAM" id="SSF46689">
    <property type="entry name" value="Homeodomain-like"/>
    <property type="match status" value="1"/>
</dbReference>